<dbReference type="CDD" id="cd03801">
    <property type="entry name" value="GT4_PimA-like"/>
    <property type="match status" value="1"/>
</dbReference>
<dbReference type="EMBL" id="NVQR01000025">
    <property type="protein sequence ID" value="PCH63141.1"/>
    <property type="molecule type" value="Genomic_DNA"/>
</dbReference>
<reference evidence="3" key="1">
    <citation type="submission" date="2017-08" db="EMBL/GenBank/DDBJ databases">
        <title>A dynamic microbial community with high functional redundancy inhabits the cold, oxic subseafloor aquifer.</title>
        <authorList>
            <person name="Tully B.J."/>
            <person name="Wheat C.G."/>
            <person name="Glazer B.T."/>
            <person name="Huber J.A."/>
        </authorList>
    </citation>
    <scope>NUCLEOTIDE SEQUENCE [LARGE SCALE GENOMIC DNA]</scope>
</reference>
<feature type="domain" description="Glycosyl transferase family 1" evidence="1">
    <location>
        <begin position="183"/>
        <end position="337"/>
    </location>
</feature>
<evidence type="ECO:0000313" key="2">
    <source>
        <dbReference type="EMBL" id="PCH63141.1"/>
    </source>
</evidence>
<accession>A0A2A4MSW3</accession>
<dbReference type="GO" id="GO:0016757">
    <property type="term" value="F:glycosyltransferase activity"/>
    <property type="evidence" value="ECO:0007669"/>
    <property type="project" value="InterPro"/>
</dbReference>
<gene>
    <name evidence="2" type="ORF">COC19_01530</name>
</gene>
<organism evidence="2 3">
    <name type="scientific">SAR86 cluster bacterium</name>
    <dbReference type="NCBI Taxonomy" id="2030880"/>
    <lineage>
        <taxon>Bacteria</taxon>
        <taxon>Pseudomonadati</taxon>
        <taxon>Pseudomonadota</taxon>
        <taxon>Gammaproteobacteria</taxon>
        <taxon>SAR86 cluster</taxon>
    </lineage>
</organism>
<name>A0A2A4MSW3_9GAMM</name>
<dbReference type="SUPFAM" id="SSF53756">
    <property type="entry name" value="UDP-Glycosyltransferase/glycogen phosphorylase"/>
    <property type="match status" value="1"/>
</dbReference>
<protein>
    <submittedName>
        <fullName evidence="2">Glucosyltransferase I RfaG</fullName>
    </submittedName>
</protein>
<dbReference type="InterPro" id="IPR001296">
    <property type="entry name" value="Glyco_trans_1"/>
</dbReference>
<keyword evidence="2" id="KW-0808">Transferase</keyword>
<sequence length="379" mass="43317">MTLDFIIYKYFPFGGQQRDFFRIAEQCVERGHTIRVYTLSWEGPKIEGMELTLVPVNAFSRHKLYERFNNWVQAELARKSAQNIIGFNKIPGLKIYYAADPCFEEKAVNQRAFYYKLSARYKHFSAFETAVFNEDSNTEVLLLSPQQKRDFIKHYPRCGRRLHLVPPGITDDRKFPENAEQIRTEFRKDFSFDDNKLVILQVGSGFRIKGVDRSLRAIAALPEFIRSRVEYILVGKDKPGKYLKLAKKLGITEQVTIFRGRDDVPRFLLGSDLLLHPAYSESAGYVLLEATIAGLPVLTTASCGYAFHIEEAESGEVCVEPYKQSDLNSRLQSMLKGLSDSKWSANGVRYGKEKDLYSLPSKAVDYIEKFCSQTAGTSQ</sequence>
<dbReference type="PANTHER" id="PTHR12526:SF641">
    <property type="entry name" value="LIPOPOLYSACCHARIDE CORE BIOSYNTHESIS PROTEIN RFAG"/>
    <property type="match status" value="1"/>
</dbReference>
<evidence type="ECO:0000259" key="1">
    <source>
        <dbReference type="Pfam" id="PF00534"/>
    </source>
</evidence>
<dbReference type="Proteomes" id="UP000218172">
    <property type="component" value="Unassembled WGS sequence"/>
</dbReference>
<evidence type="ECO:0000313" key="3">
    <source>
        <dbReference type="Proteomes" id="UP000218172"/>
    </source>
</evidence>
<dbReference type="AlphaFoldDB" id="A0A2A4MSW3"/>
<dbReference type="Gene3D" id="3.40.50.2000">
    <property type="entry name" value="Glycogen Phosphorylase B"/>
    <property type="match status" value="2"/>
</dbReference>
<dbReference type="GO" id="GO:1901135">
    <property type="term" value="P:carbohydrate derivative metabolic process"/>
    <property type="evidence" value="ECO:0007669"/>
    <property type="project" value="UniProtKB-ARBA"/>
</dbReference>
<comment type="caution">
    <text evidence="2">The sequence shown here is derived from an EMBL/GenBank/DDBJ whole genome shotgun (WGS) entry which is preliminary data.</text>
</comment>
<dbReference type="Pfam" id="PF00534">
    <property type="entry name" value="Glycos_transf_1"/>
    <property type="match status" value="1"/>
</dbReference>
<dbReference type="PANTHER" id="PTHR12526">
    <property type="entry name" value="GLYCOSYLTRANSFERASE"/>
    <property type="match status" value="1"/>
</dbReference>
<proteinExistence type="predicted"/>